<evidence type="ECO:0000313" key="2">
    <source>
        <dbReference type="EMBL" id="AII09143.1"/>
    </source>
</evidence>
<dbReference type="GO" id="GO:0016829">
    <property type="term" value="F:lyase activity"/>
    <property type="evidence" value="ECO:0007669"/>
    <property type="project" value="UniProtKB-KW"/>
</dbReference>
<dbReference type="InterPro" id="IPR037523">
    <property type="entry name" value="VOC_core"/>
</dbReference>
<evidence type="ECO:0000313" key="3">
    <source>
        <dbReference type="Proteomes" id="UP000028488"/>
    </source>
</evidence>
<reference evidence="2 3" key="1">
    <citation type="submission" date="2014-07" db="EMBL/GenBank/DDBJ databases">
        <title>Genome Sequence of Rhodococcus opacus Strain R7, a Biodegrader of Mono- and Polycyclic Aromatic Hydrocarbons.</title>
        <authorList>
            <person name="Di Gennaro P."/>
            <person name="Zampolli J."/>
            <person name="Presti I."/>
            <person name="Cappelletti M."/>
            <person name="D'Ursi P."/>
            <person name="Orro A."/>
            <person name="Mezzelani A."/>
            <person name="Milanesi L."/>
        </authorList>
    </citation>
    <scope>NUCLEOTIDE SEQUENCE [LARGE SCALE GENOMIC DNA]</scope>
    <source>
        <strain evidence="2 3">R7</strain>
    </source>
</reference>
<dbReference type="eggNOG" id="COG0346">
    <property type="taxonomic scope" value="Bacteria"/>
</dbReference>
<dbReference type="Pfam" id="PF13669">
    <property type="entry name" value="Glyoxalase_4"/>
    <property type="match status" value="1"/>
</dbReference>
<dbReference type="Gene3D" id="3.10.180.10">
    <property type="entry name" value="2,3-Dihydroxybiphenyl 1,2-Dioxygenase, domain 1"/>
    <property type="match status" value="1"/>
</dbReference>
<dbReference type="EMBL" id="CP008947">
    <property type="protein sequence ID" value="AII09143.1"/>
    <property type="molecule type" value="Genomic_DNA"/>
</dbReference>
<organism evidence="2 3">
    <name type="scientific">Rhodococcus opacus</name>
    <name type="common">Nocardia opaca</name>
    <dbReference type="NCBI Taxonomy" id="37919"/>
    <lineage>
        <taxon>Bacteria</taxon>
        <taxon>Bacillati</taxon>
        <taxon>Actinomycetota</taxon>
        <taxon>Actinomycetes</taxon>
        <taxon>Mycobacteriales</taxon>
        <taxon>Nocardiaceae</taxon>
        <taxon>Rhodococcus</taxon>
    </lineage>
</organism>
<proteinExistence type="predicted"/>
<accession>A0A076EV06</accession>
<sequence>MSLVEGPIFQICWVVDDIESAERYFTEQLGVARWLRLPDVHFGPEHCTYRGQPADYVVHVSLGYAGGQQLELIQPVSGRNLYTEQLETSGPGVHHVAWVPEDFEATLAEAGRRGLPVVQRGRFEGVGMEFAYLEGGPLGGYVELMKLSEEMRAMFASLVPESPGATDRAE</sequence>
<dbReference type="PROSITE" id="PS51819">
    <property type="entry name" value="VOC"/>
    <property type="match status" value="1"/>
</dbReference>
<dbReference type="Proteomes" id="UP000028488">
    <property type="component" value="Chromosome"/>
</dbReference>
<dbReference type="RefSeq" id="WP_037233390.1">
    <property type="nucleotide sequence ID" value="NZ_CP008947.1"/>
</dbReference>
<evidence type="ECO:0000259" key="1">
    <source>
        <dbReference type="PROSITE" id="PS51819"/>
    </source>
</evidence>
<dbReference type="InterPro" id="IPR029068">
    <property type="entry name" value="Glyas_Bleomycin-R_OHBP_Dase"/>
</dbReference>
<keyword evidence="2" id="KW-0456">Lyase</keyword>
<protein>
    <submittedName>
        <fullName evidence="2">Lactoylglutathione lyase</fullName>
    </submittedName>
</protein>
<name>A0A076EV06_RHOOP</name>
<dbReference type="SUPFAM" id="SSF54593">
    <property type="entry name" value="Glyoxalase/Bleomycin resistance protein/Dihydroxybiphenyl dioxygenase"/>
    <property type="match status" value="1"/>
</dbReference>
<feature type="domain" description="VOC" evidence="1">
    <location>
        <begin position="7"/>
        <end position="147"/>
    </location>
</feature>
<dbReference type="AlphaFoldDB" id="A0A076EV06"/>
<gene>
    <name evidence="2" type="ORF">EP51_32725</name>
</gene>